<sequence>MEDLDQRKRKRPGVAFAGFLVPFALLMAVMAAHRAQSFDALGWHGGEYAYAFIGVALGAVVVGALLKAARPPWPSVGTGMILAGTVGVLIAIAIVALFVIAFSGMVS</sequence>
<proteinExistence type="predicted"/>
<organism evidence="2 3">
    <name type="scientific">Saccharothrix ecbatanensis</name>
    <dbReference type="NCBI Taxonomy" id="1105145"/>
    <lineage>
        <taxon>Bacteria</taxon>
        <taxon>Bacillati</taxon>
        <taxon>Actinomycetota</taxon>
        <taxon>Actinomycetes</taxon>
        <taxon>Pseudonocardiales</taxon>
        <taxon>Pseudonocardiaceae</taxon>
        <taxon>Saccharothrix</taxon>
    </lineage>
</organism>
<name>A0A7W9HHV8_9PSEU</name>
<dbReference type="AlphaFoldDB" id="A0A7W9HHV8"/>
<keyword evidence="3" id="KW-1185">Reference proteome</keyword>
<comment type="caution">
    <text evidence="2">The sequence shown here is derived from an EMBL/GenBank/DDBJ whole genome shotgun (WGS) entry which is preliminary data.</text>
</comment>
<evidence type="ECO:0000256" key="1">
    <source>
        <dbReference type="SAM" id="Phobius"/>
    </source>
</evidence>
<keyword evidence="1" id="KW-0472">Membrane</keyword>
<protein>
    <submittedName>
        <fullName evidence="2">Polyferredoxin</fullName>
    </submittedName>
</protein>
<keyword evidence="1" id="KW-1133">Transmembrane helix</keyword>
<dbReference type="Proteomes" id="UP000552097">
    <property type="component" value="Unassembled WGS sequence"/>
</dbReference>
<feature type="transmembrane region" description="Helical" evidence="1">
    <location>
        <begin position="12"/>
        <end position="33"/>
    </location>
</feature>
<feature type="transmembrane region" description="Helical" evidence="1">
    <location>
        <begin position="81"/>
        <end position="106"/>
    </location>
</feature>
<keyword evidence="1" id="KW-0812">Transmembrane</keyword>
<evidence type="ECO:0000313" key="2">
    <source>
        <dbReference type="EMBL" id="MBB5802593.1"/>
    </source>
</evidence>
<evidence type="ECO:0000313" key="3">
    <source>
        <dbReference type="Proteomes" id="UP000552097"/>
    </source>
</evidence>
<dbReference type="EMBL" id="JACHMO010000001">
    <property type="protein sequence ID" value="MBB5802593.1"/>
    <property type="molecule type" value="Genomic_DNA"/>
</dbReference>
<feature type="transmembrane region" description="Helical" evidence="1">
    <location>
        <begin position="48"/>
        <end position="69"/>
    </location>
</feature>
<dbReference type="RefSeq" id="WP_184919383.1">
    <property type="nucleotide sequence ID" value="NZ_JACHMO010000001.1"/>
</dbReference>
<reference evidence="2 3" key="1">
    <citation type="submission" date="2020-08" db="EMBL/GenBank/DDBJ databases">
        <title>Sequencing the genomes of 1000 actinobacteria strains.</title>
        <authorList>
            <person name="Klenk H.-P."/>
        </authorList>
    </citation>
    <scope>NUCLEOTIDE SEQUENCE [LARGE SCALE GENOMIC DNA]</scope>
    <source>
        <strain evidence="2 3">DSM 45486</strain>
    </source>
</reference>
<gene>
    <name evidence="2" type="ORF">F4560_002361</name>
</gene>
<accession>A0A7W9HHV8</accession>